<feature type="domain" description="Homeobox" evidence="12">
    <location>
        <begin position="143"/>
        <end position="203"/>
    </location>
</feature>
<evidence type="ECO:0000256" key="10">
    <source>
        <dbReference type="PROSITE-ProRule" id="PRU00108"/>
    </source>
</evidence>
<evidence type="ECO:0000256" key="7">
    <source>
        <dbReference type="ARBA" id="ARBA00023155"/>
    </source>
</evidence>
<comment type="function">
    <text evidence="1">Sequence-specific transcription factor which is part of a developmental regulatory system that provides cells with specific positional identities on the anterior-posterior axis.</text>
</comment>
<dbReference type="Pfam" id="PF00046">
    <property type="entry name" value="Homeodomain"/>
    <property type="match status" value="1"/>
</dbReference>
<feature type="DNA-binding region" description="Homeobox" evidence="10">
    <location>
        <begin position="145"/>
        <end position="204"/>
    </location>
</feature>
<dbReference type="Proteomes" id="UP001501920">
    <property type="component" value="Chromosome 13"/>
</dbReference>
<evidence type="ECO:0000256" key="8">
    <source>
        <dbReference type="ARBA" id="ARBA00023163"/>
    </source>
</evidence>
<dbReference type="InterPro" id="IPR017970">
    <property type="entry name" value="Homeobox_CS"/>
</dbReference>
<dbReference type="InterPro" id="IPR009057">
    <property type="entry name" value="Homeodomain-like_sf"/>
</dbReference>
<evidence type="ECO:0000256" key="1">
    <source>
        <dbReference type="ARBA" id="ARBA00003263"/>
    </source>
</evidence>
<dbReference type="SMART" id="SM00389">
    <property type="entry name" value="HOX"/>
    <property type="match status" value="1"/>
</dbReference>
<comment type="subcellular location">
    <subcellularLocation>
        <location evidence="2 10 11">Nucleus</location>
    </subcellularLocation>
</comment>
<dbReference type="Gene3D" id="1.10.10.60">
    <property type="entry name" value="Homeodomain-like"/>
    <property type="match status" value="1"/>
</dbReference>
<dbReference type="GO" id="GO:0005634">
    <property type="term" value="C:nucleus"/>
    <property type="evidence" value="ECO:0007669"/>
    <property type="project" value="UniProtKB-SubCell"/>
</dbReference>
<dbReference type="InterPro" id="IPR001827">
    <property type="entry name" value="Homeobox_Antennapedia_CS"/>
</dbReference>
<keyword evidence="8" id="KW-0804">Transcription</keyword>
<keyword evidence="14" id="KW-1185">Reference proteome</keyword>
<dbReference type="AlphaFoldDB" id="A0AAR2J2Q2"/>
<comment type="similarity">
    <text evidence="3">Belongs to the Antp homeobox family.</text>
</comment>
<evidence type="ECO:0000256" key="4">
    <source>
        <dbReference type="ARBA" id="ARBA00022473"/>
    </source>
</evidence>
<dbReference type="GO" id="GO:0000981">
    <property type="term" value="F:DNA-binding transcription factor activity, RNA polymerase II-specific"/>
    <property type="evidence" value="ECO:0007669"/>
    <property type="project" value="InterPro"/>
</dbReference>
<dbReference type="PANTHER" id="PTHR46166">
    <property type="entry name" value="HOMEOBOX DOMAIN-CONTAINING PROTEIN"/>
    <property type="match status" value="1"/>
</dbReference>
<dbReference type="PROSITE" id="PS00027">
    <property type="entry name" value="HOMEOBOX_1"/>
    <property type="match status" value="1"/>
</dbReference>
<keyword evidence="5" id="KW-0805">Transcription regulation</keyword>
<evidence type="ECO:0000256" key="11">
    <source>
        <dbReference type="RuleBase" id="RU000682"/>
    </source>
</evidence>
<dbReference type="InterPro" id="IPR000047">
    <property type="entry name" value="HTH_motif"/>
</dbReference>
<reference evidence="13" key="3">
    <citation type="submission" date="2025-09" db="UniProtKB">
        <authorList>
            <consortium name="Ensembl"/>
        </authorList>
    </citation>
    <scope>IDENTIFICATION</scope>
</reference>
<reference evidence="13" key="2">
    <citation type="submission" date="2025-08" db="UniProtKB">
        <authorList>
            <consortium name="Ensembl"/>
        </authorList>
    </citation>
    <scope>IDENTIFICATION</scope>
</reference>
<evidence type="ECO:0000256" key="9">
    <source>
        <dbReference type="ARBA" id="ARBA00023242"/>
    </source>
</evidence>
<dbReference type="InterPro" id="IPR001356">
    <property type="entry name" value="HD"/>
</dbReference>
<evidence type="ECO:0000256" key="3">
    <source>
        <dbReference type="ARBA" id="ARBA00009107"/>
    </source>
</evidence>
<sequence>MSSYFVHSLLTKFKSTESLRSGYYECSGYAGDFGGRSAVLYGHSAGPAAPHEAQLQDFYPHGAAPFPHAHASYTHSAGPYAEPIGDPLGKDTAHGQTLYSLQDPDLSQQFGDCSLKASCASDGLESASACPAQMYPWMRPQGGGRRRGRQTYSRFQTLELEKEFLYRPYLSRRRRAEVARALALTERQVKIWFQNRRMKWKKENNRDKFPCSREEQEEVERQWRERAQDKGTEFNSIIK</sequence>
<dbReference type="SUPFAM" id="SSF46689">
    <property type="entry name" value="Homeodomain-like"/>
    <property type="match status" value="1"/>
</dbReference>
<evidence type="ECO:0000256" key="2">
    <source>
        <dbReference type="ARBA" id="ARBA00004123"/>
    </source>
</evidence>
<keyword evidence="7 10" id="KW-0371">Homeobox</keyword>
<accession>A0AAR2J2Q2</accession>
<protein>
    <recommendedName>
        <fullName evidence="12">Homeobox domain-containing protein</fullName>
    </recommendedName>
</protein>
<keyword evidence="4" id="KW-0217">Developmental protein</keyword>
<evidence type="ECO:0000259" key="12">
    <source>
        <dbReference type="PROSITE" id="PS50071"/>
    </source>
</evidence>
<keyword evidence="9 10" id="KW-0539">Nucleus</keyword>
<dbReference type="InterPro" id="IPR050948">
    <property type="entry name" value="Antp_homeobox_TF"/>
</dbReference>
<name>A0AAR2J2Q2_PYGNA</name>
<keyword evidence="6 10" id="KW-0238">DNA-binding</keyword>
<evidence type="ECO:0000256" key="6">
    <source>
        <dbReference type="ARBA" id="ARBA00023125"/>
    </source>
</evidence>
<organism evidence="13 14">
    <name type="scientific">Pygocentrus nattereri</name>
    <name type="common">Red-bellied piranha</name>
    <dbReference type="NCBI Taxonomy" id="42514"/>
    <lineage>
        <taxon>Eukaryota</taxon>
        <taxon>Metazoa</taxon>
        <taxon>Chordata</taxon>
        <taxon>Craniata</taxon>
        <taxon>Vertebrata</taxon>
        <taxon>Euteleostomi</taxon>
        <taxon>Actinopterygii</taxon>
        <taxon>Neopterygii</taxon>
        <taxon>Teleostei</taxon>
        <taxon>Ostariophysi</taxon>
        <taxon>Characiformes</taxon>
        <taxon>Characoidei</taxon>
        <taxon>Pygocentrus</taxon>
    </lineage>
</organism>
<dbReference type="PRINTS" id="PR00031">
    <property type="entry name" value="HTHREPRESSR"/>
</dbReference>
<dbReference type="GO" id="GO:0000977">
    <property type="term" value="F:RNA polymerase II transcription regulatory region sequence-specific DNA binding"/>
    <property type="evidence" value="ECO:0007669"/>
    <property type="project" value="TreeGrafter"/>
</dbReference>
<evidence type="ECO:0000313" key="13">
    <source>
        <dbReference type="Ensembl" id="ENSPNAP00000046245.1"/>
    </source>
</evidence>
<dbReference type="Ensembl" id="ENSPNAT00000072512.1">
    <property type="protein sequence ID" value="ENSPNAP00000046245.1"/>
    <property type="gene ID" value="ENSPNAG00000013181.2"/>
</dbReference>
<evidence type="ECO:0000256" key="5">
    <source>
        <dbReference type="ARBA" id="ARBA00023015"/>
    </source>
</evidence>
<dbReference type="CDD" id="cd00086">
    <property type="entry name" value="homeodomain"/>
    <property type="match status" value="1"/>
</dbReference>
<evidence type="ECO:0000313" key="14">
    <source>
        <dbReference type="Proteomes" id="UP001501920"/>
    </source>
</evidence>
<dbReference type="PROSITE" id="PS50071">
    <property type="entry name" value="HOMEOBOX_2"/>
    <property type="match status" value="1"/>
</dbReference>
<dbReference type="PROSITE" id="PS00032">
    <property type="entry name" value="ANTENNAPEDIA"/>
    <property type="match status" value="1"/>
</dbReference>
<proteinExistence type="inferred from homology"/>
<dbReference type="PANTHER" id="PTHR46166:SF2">
    <property type="entry name" value="HOMEOBOX PROTEIN HOX-B8"/>
    <property type="match status" value="1"/>
</dbReference>
<dbReference type="InterPro" id="IPR020479">
    <property type="entry name" value="HD_metazoa"/>
</dbReference>
<dbReference type="GeneTree" id="ENSGT00940000161529"/>
<dbReference type="PRINTS" id="PR00024">
    <property type="entry name" value="HOMEOBOX"/>
</dbReference>
<reference evidence="13 14" key="1">
    <citation type="submission" date="2020-10" db="EMBL/GenBank/DDBJ databases">
        <title>Pygocentrus nattereri (red-bellied piranha) genome, fPygNat1, primary haplotype.</title>
        <authorList>
            <person name="Myers G."/>
            <person name="Meyer A."/>
            <person name="Karagic N."/>
            <person name="Pippel M."/>
            <person name="Winkler S."/>
            <person name="Tracey A."/>
            <person name="Wood J."/>
            <person name="Formenti G."/>
            <person name="Howe K."/>
            <person name="Fedrigo O."/>
            <person name="Jarvis E.D."/>
        </authorList>
    </citation>
    <scope>NUCLEOTIDE SEQUENCE [LARGE SCALE GENOMIC DNA]</scope>
</reference>